<evidence type="ECO:0000313" key="7">
    <source>
        <dbReference type="Proteomes" id="UP000234881"/>
    </source>
</evidence>
<evidence type="ECO:0000259" key="5">
    <source>
        <dbReference type="Pfam" id="PF14833"/>
    </source>
</evidence>
<dbReference type="SUPFAM" id="SSF48179">
    <property type="entry name" value="6-phosphogluconate dehydrogenase C-terminal domain-like"/>
    <property type="match status" value="1"/>
</dbReference>
<gene>
    <name evidence="6" type="ORF">C0081_13540</name>
</gene>
<evidence type="ECO:0000256" key="2">
    <source>
        <dbReference type="ARBA" id="ARBA00023027"/>
    </source>
</evidence>
<dbReference type="InterPro" id="IPR006115">
    <property type="entry name" value="6PGDH_NADP-bd"/>
</dbReference>
<keyword evidence="7" id="KW-1185">Reference proteome</keyword>
<dbReference type="Pfam" id="PF14833">
    <property type="entry name" value="NAD_binding_11"/>
    <property type="match status" value="1"/>
</dbReference>
<dbReference type="PIRSF" id="PIRSF000103">
    <property type="entry name" value="HIBADH"/>
    <property type="match status" value="1"/>
</dbReference>
<dbReference type="GO" id="GO:0051287">
    <property type="term" value="F:NAD binding"/>
    <property type="evidence" value="ECO:0007669"/>
    <property type="project" value="InterPro"/>
</dbReference>
<dbReference type="OrthoDB" id="9812907at2"/>
<reference evidence="6 7" key="1">
    <citation type="submission" date="2018-01" db="EMBL/GenBank/DDBJ databases">
        <title>The draft genome sequence of Cohaesibacter sp. H1304.</title>
        <authorList>
            <person name="Wang N.-N."/>
            <person name="Du Z.-J."/>
        </authorList>
    </citation>
    <scope>NUCLEOTIDE SEQUENCE [LARGE SCALE GENOMIC DNA]</scope>
    <source>
        <strain evidence="6 7">H1304</strain>
    </source>
</reference>
<comment type="caution">
    <text evidence="6">The sequence shown here is derived from an EMBL/GenBank/DDBJ whole genome shotgun (WGS) entry which is preliminary data.</text>
</comment>
<dbReference type="Proteomes" id="UP000234881">
    <property type="component" value="Unassembled WGS sequence"/>
</dbReference>
<dbReference type="InterPro" id="IPR029154">
    <property type="entry name" value="HIBADH-like_NADP-bd"/>
</dbReference>
<evidence type="ECO:0000313" key="6">
    <source>
        <dbReference type="EMBL" id="PLW77057.1"/>
    </source>
</evidence>
<dbReference type="RefSeq" id="WP_101534347.1">
    <property type="nucleotide sequence ID" value="NZ_PKUQ01000022.1"/>
</dbReference>
<keyword evidence="2" id="KW-0520">NAD</keyword>
<feature type="domain" description="6-phosphogluconate dehydrogenase NADP-binding" evidence="4">
    <location>
        <begin position="2"/>
        <end position="153"/>
    </location>
</feature>
<dbReference type="PANTHER" id="PTHR43060">
    <property type="entry name" value="3-HYDROXYISOBUTYRATE DEHYDROGENASE-LIKE 1, MITOCHONDRIAL-RELATED"/>
    <property type="match status" value="1"/>
</dbReference>
<dbReference type="SUPFAM" id="SSF51735">
    <property type="entry name" value="NAD(P)-binding Rossmann-fold domains"/>
    <property type="match status" value="1"/>
</dbReference>
<dbReference type="PANTHER" id="PTHR43060:SF15">
    <property type="entry name" value="3-HYDROXYISOBUTYRATE DEHYDROGENASE-LIKE 1, MITOCHONDRIAL-RELATED"/>
    <property type="match status" value="1"/>
</dbReference>
<dbReference type="GO" id="GO:0050661">
    <property type="term" value="F:NADP binding"/>
    <property type="evidence" value="ECO:0007669"/>
    <property type="project" value="InterPro"/>
</dbReference>
<dbReference type="EMBL" id="PKUQ01000022">
    <property type="protein sequence ID" value="PLW77057.1"/>
    <property type="molecule type" value="Genomic_DNA"/>
</dbReference>
<accession>A0A2N5XRJ0</accession>
<dbReference type="InterPro" id="IPR015815">
    <property type="entry name" value="HIBADH-related"/>
</dbReference>
<feature type="domain" description="3-hydroxyisobutyrate dehydrogenase-like NAD-binding" evidence="5">
    <location>
        <begin position="161"/>
        <end position="279"/>
    </location>
</feature>
<dbReference type="InterPro" id="IPR008927">
    <property type="entry name" value="6-PGluconate_DH-like_C_sf"/>
</dbReference>
<evidence type="ECO:0000256" key="1">
    <source>
        <dbReference type="ARBA" id="ARBA00023002"/>
    </source>
</evidence>
<dbReference type="AlphaFoldDB" id="A0A2N5XRJ0"/>
<proteinExistence type="predicted"/>
<dbReference type="InterPro" id="IPR013328">
    <property type="entry name" value="6PGD_dom2"/>
</dbReference>
<dbReference type="GO" id="GO:0016491">
    <property type="term" value="F:oxidoreductase activity"/>
    <property type="evidence" value="ECO:0007669"/>
    <property type="project" value="UniProtKB-KW"/>
</dbReference>
<name>A0A2N5XRJ0_9HYPH</name>
<feature type="active site" evidence="3">
    <location>
        <position position="167"/>
    </location>
</feature>
<organism evidence="6 7">
    <name type="scientific">Cohaesibacter celericrescens</name>
    <dbReference type="NCBI Taxonomy" id="2067669"/>
    <lineage>
        <taxon>Bacteria</taxon>
        <taxon>Pseudomonadati</taxon>
        <taxon>Pseudomonadota</taxon>
        <taxon>Alphaproteobacteria</taxon>
        <taxon>Hyphomicrobiales</taxon>
        <taxon>Cohaesibacteraceae</taxon>
    </lineage>
</organism>
<evidence type="ECO:0000259" key="4">
    <source>
        <dbReference type="Pfam" id="PF03446"/>
    </source>
</evidence>
<dbReference type="Gene3D" id="1.10.1040.10">
    <property type="entry name" value="N-(1-d-carboxylethyl)-l-norvaline Dehydrogenase, domain 2"/>
    <property type="match status" value="1"/>
</dbReference>
<keyword evidence="1" id="KW-0560">Oxidoreductase</keyword>
<evidence type="ECO:0000256" key="3">
    <source>
        <dbReference type="PIRSR" id="PIRSR000103-1"/>
    </source>
</evidence>
<dbReference type="Pfam" id="PF03446">
    <property type="entry name" value="NAD_binding_2"/>
    <property type="match status" value="1"/>
</dbReference>
<dbReference type="Gene3D" id="3.40.50.720">
    <property type="entry name" value="NAD(P)-binding Rossmann-like Domain"/>
    <property type="match status" value="1"/>
</dbReference>
<protein>
    <submittedName>
        <fullName evidence="6">2-hydroxy-3-oxopropionate reductase</fullName>
    </submittedName>
</protein>
<sequence length="288" mass="31012">MKIALLGTGLMGSPMAKNLAASGHEMHLWNRTFEVANNLQFEKSVHLQPADAVKDADVVISMLYDGPVTSKILIDEGVIDATPKGGLIINMASVEPWRDRKHAEAIIDQGKLFFEAPVSGGVKGAEDGTLTIFGAGNDRALYVARPLLEVLGRLNFLGDYGAGQSAKLANQLIVAITIGAVAEAFKLAESAGCDAATLRDSLRGGFADSRILELHGERMVKRDWEPGGRSKSQLKDLVNAMAVANESNLDLPLASCIEAGFRNFIEDFEGGELDHSAYYLWLEKRSAL</sequence>
<dbReference type="InterPro" id="IPR036291">
    <property type="entry name" value="NAD(P)-bd_dom_sf"/>
</dbReference>